<dbReference type="InterPro" id="IPR009362">
    <property type="entry name" value="YhcG_C"/>
</dbReference>
<feature type="domain" description="YhcG PDDEXK nuclease" evidence="1">
    <location>
        <begin position="188"/>
        <end position="344"/>
    </location>
</feature>
<reference evidence="4" key="1">
    <citation type="submission" date="2009-09" db="EMBL/GenBank/DDBJ databases">
        <title>The complete genome of Nakamurella multipartita DSM 44233.</title>
        <authorList>
            <consortium name="US DOE Joint Genome Institute (JGI-PGF)"/>
            <person name="Lucas S."/>
            <person name="Copeland A."/>
            <person name="Lapidus A."/>
            <person name="Glavina del Rio T."/>
            <person name="Dalin E."/>
            <person name="Tice H."/>
            <person name="Bruce D."/>
            <person name="Goodwin L."/>
            <person name="Pitluck S."/>
            <person name="Kyrpides N."/>
            <person name="Mavromatis K."/>
            <person name="Ivanova N."/>
            <person name="Ovchinnikova G."/>
            <person name="Sims D."/>
            <person name="Meincke L."/>
            <person name="Brettin T."/>
            <person name="Detter J.C."/>
            <person name="Han C."/>
            <person name="Larimer F."/>
            <person name="Land M."/>
            <person name="Hauser L."/>
            <person name="Markowitz V."/>
            <person name="Cheng J.-F."/>
            <person name="Hugenholtz P."/>
            <person name="Woyke T."/>
            <person name="Wu D."/>
            <person name="Klenk H.-P."/>
            <person name="Eisen J.A."/>
        </authorList>
    </citation>
    <scope>NUCLEOTIDE SEQUENCE [LARGE SCALE GENOMIC DNA]</scope>
    <source>
        <strain evidence="4">ATCC 700099 / DSM 44233 / CIP 104796 / JCM 9543 / NBRC 105858 / Y-104</strain>
    </source>
</reference>
<dbReference type="Proteomes" id="UP000002218">
    <property type="component" value="Chromosome"/>
</dbReference>
<dbReference type="KEGG" id="nml:Namu_1104"/>
<dbReference type="InterPro" id="IPR041527">
    <property type="entry name" value="YhcG_N"/>
</dbReference>
<protein>
    <recommendedName>
        <fullName evidence="5">DUF1016 domain-containing protein</fullName>
    </recommendedName>
</protein>
<dbReference type="InParanoid" id="C8XCE6"/>
<evidence type="ECO:0000259" key="1">
    <source>
        <dbReference type="Pfam" id="PF06250"/>
    </source>
</evidence>
<dbReference type="EMBL" id="CP001737">
    <property type="protein sequence ID" value="ACV77511.1"/>
    <property type="molecule type" value="Genomic_DNA"/>
</dbReference>
<dbReference type="STRING" id="479431.Namu_1104"/>
<dbReference type="RefSeq" id="WP_015746425.1">
    <property type="nucleotide sequence ID" value="NC_013235.1"/>
</dbReference>
<reference evidence="3 4" key="2">
    <citation type="journal article" date="2010" name="Stand. Genomic Sci.">
        <title>Complete genome sequence of Nakamurella multipartita type strain (Y-104).</title>
        <authorList>
            <person name="Tice H."/>
            <person name="Mayilraj S."/>
            <person name="Sims D."/>
            <person name="Lapidus A."/>
            <person name="Nolan M."/>
            <person name="Lucas S."/>
            <person name="Glavina Del Rio T."/>
            <person name="Copeland A."/>
            <person name="Cheng J.F."/>
            <person name="Meincke L."/>
            <person name="Bruce D."/>
            <person name="Goodwin L."/>
            <person name="Pitluck S."/>
            <person name="Ivanova N."/>
            <person name="Mavromatis K."/>
            <person name="Ovchinnikova G."/>
            <person name="Pati A."/>
            <person name="Chen A."/>
            <person name="Palaniappan K."/>
            <person name="Land M."/>
            <person name="Hauser L."/>
            <person name="Chang Y.J."/>
            <person name="Jeffries C.D."/>
            <person name="Detter J.C."/>
            <person name="Brettin T."/>
            <person name="Rohde M."/>
            <person name="Goker M."/>
            <person name="Bristow J."/>
            <person name="Eisen J.A."/>
            <person name="Markowitz V."/>
            <person name="Hugenholtz P."/>
            <person name="Kyrpides N.C."/>
            <person name="Klenk H.P."/>
            <person name="Chen F."/>
        </authorList>
    </citation>
    <scope>NUCLEOTIDE SEQUENCE [LARGE SCALE GENOMIC DNA]</scope>
    <source>
        <strain evidence="4">ATCC 700099 / DSM 44233 / CIP 104796 / JCM 9543 / NBRC 105858 / Y-104</strain>
    </source>
</reference>
<evidence type="ECO:0000313" key="4">
    <source>
        <dbReference type="Proteomes" id="UP000002218"/>
    </source>
</evidence>
<name>C8XCE6_NAKMY</name>
<accession>C8XCE6</accession>
<dbReference type="AlphaFoldDB" id="C8XCE6"/>
<dbReference type="OrthoDB" id="9801263at2"/>
<dbReference type="eggNOG" id="COG4804">
    <property type="taxonomic scope" value="Bacteria"/>
</dbReference>
<feature type="domain" description="YhcG N-terminal" evidence="2">
    <location>
        <begin position="32"/>
        <end position="167"/>
    </location>
</feature>
<dbReference type="Pfam" id="PF17761">
    <property type="entry name" value="DUF1016_N"/>
    <property type="match status" value="1"/>
</dbReference>
<dbReference type="InterPro" id="IPR053148">
    <property type="entry name" value="PD-DEXK-like_domain"/>
</dbReference>
<organism evidence="3 4">
    <name type="scientific">Nakamurella multipartita (strain ATCC 700099 / DSM 44233 / CIP 104796 / JCM 9543 / NBRC 105858 / Y-104)</name>
    <name type="common">Microsphaera multipartita</name>
    <dbReference type="NCBI Taxonomy" id="479431"/>
    <lineage>
        <taxon>Bacteria</taxon>
        <taxon>Bacillati</taxon>
        <taxon>Actinomycetota</taxon>
        <taxon>Actinomycetes</taxon>
        <taxon>Nakamurellales</taxon>
        <taxon>Nakamurellaceae</taxon>
        <taxon>Nakamurella</taxon>
    </lineage>
</organism>
<evidence type="ECO:0000313" key="3">
    <source>
        <dbReference type="EMBL" id="ACV77511.1"/>
    </source>
</evidence>
<dbReference type="HOGENOM" id="CLU_046640_0_1_11"/>
<dbReference type="InterPro" id="IPR011856">
    <property type="entry name" value="tRNA_endonuc-like_dom_sf"/>
</dbReference>
<sequence length="368" mass="41107">MSANDLPDRTGFPPTPSHVGLPGWYPELLDSVAGRITAGRQRATGAVNRELVLSYWAIGRDILDRQEQEGYGTRVIDRLSADLKGRFPDAKGFSPRNLKYMRKFAEAWPDPAVVQGTLAQLPWWSQIALMEKLHDPEQRLWYAAEAIEAGWSRDILALQIDLKLHDRKGRAITNFAGTMPPADSDMAQQATKDPYVFDFLDLTERSRERELETGLVEHVGKFLLELGQGFAFVGRQVRLEVDGEEFYCDLLFYHLKLRRYVVIELKAVKFEPGFLGQLGMYMAAVDDLLAHPTDEPTIGLMLCKGKNDVVAEWALRGYSSPIGVSDWTTAISTALPDDLASSLPSIEEIEAELSDPSSSQTDNSDTTD</sequence>
<dbReference type="GO" id="GO:0003676">
    <property type="term" value="F:nucleic acid binding"/>
    <property type="evidence" value="ECO:0007669"/>
    <property type="project" value="InterPro"/>
</dbReference>
<dbReference type="PANTHER" id="PTHR30547">
    <property type="entry name" value="UNCHARACTERIZED PROTEIN YHCG-RELATED"/>
    <property type="match status" value="1"/>
</dbReference>
<dbReference type="Pfam" id="PF06250">
    <property type="entry name" value="YhcG_C"/>
    <property type="match status" value="1"/>
</dbReference>
<evidence type="ECO:0000259" key="2">
    <source>
        <dbReference type="Pfam" id="PF17761"/>
    </source>
</evidence>
<evidence type="ECO:0008006" key="5">
    <source>
        <dbReference type="Google" id="ProtNLM"/>
    </source>
</evidence>
<dbReference type="PANTHER" id="PTHR30547:SF0">
    <property type="entry name" value="BLR8175 PROTEIN"/>
    <property type="match status" value="1"/>
</dbReference>
<dbReference type="Gene3D" id="3.40.1350.10">
    <property type="match status" value="1"/>
</dbReference>
<gene>
    <name evidence="3" type="ordered locus">Namu_1104</name>
</gene>
<keyword evidence="4" id="KW-1185">Reference proteome</keyword>
<proteinExistence type="predicted"/>